<keyword evidence="4" id="KW-1185">Reference proteome</keyword>
<organism evidence="3 4">
    <name type="scientific">Marinigracilibium pacificum</name>
    <dbReference type="NCBI Taxonomy" id="2729599"/>
    <lineage>
        <taxon>Bacteria</taxon>
        <taxon>Pseudomonadati</taxon>
        <taxon>Bacteroidota</taxon>
        <taxon>Cytophagia</taxon>
        <taxon>Cytophagales</taxon>
        <taxon>Flammeovirgaceae</taxon>
        <taxon>Marinigracilibium</taxon>
    </lineage>
</organism>
<dbReference type="Proteomes" id="UP000559010">
    <property type="component" value="Unassembled WGS sequence"/>
</dbReference>
<feature type="chain" id="PRO_5033050995" evidence="2">
    <location>
        <begin position="22"/>
        <end position="131"/>
    </location>
</feature>
<dbReference type="RefSeq" id="WP_169683106.1">
    <property type="nucleotide sequence ID" value="NZ_JABBNU010000009.1"/>
</dbReference>
<name>A0A848J1P9_9BACT</name>
<gene>
    <name evidence="3" type="ORF">HH304_15065</name>
</gene>
<keyword evidence="2" id="KW-0732">Signal</keyword>
<evidence type="ECO:0000256" key="2">
    <source>
        <dbReference type="SAM" id="SignalP"/>
    </source>
</evidence>
<dbReference type="EMBL" id="JABBNU010000009">
    <property type="protein sequence ID" value="NMM49726.1"/>
    <property type="molecule type" value="Genomic_DNA"/>
</dbReference>
<evidence type="ECO:0000313" key="4">
    <source>
        <dbReference type="Proteomes" id="UP000559010"/>
    </source>
</evidence>
<dbReference type="AlphaFoldDB" id="A0A848J1P9"/>
<reference evidence="3 4" key="1">
    <citation type="submission" date="2020-04" db="EMBL/GenBank/DDBJ databases">
        <title>Flammeovirgaceae bacterium KN852 isolated from deep sea.</title>
        <authorList>
            <person name="Zhang D.-C."/>
        </authorList>
    </citation>
    <scope>NUCLEOTIDE SEQUENCE [LARGE SCALE GENOMIC DNA]</scope>
    <source>
        <strain evidence="3 4">KN852</strain>
    </source>
</reference>
<proteinExistence type="predicted"/>
<protein>
    <submittedName>
        <fullName evidence="3">Uncharacterized protein</fullName>
    </submittedName>
</protein>
<accession>A0A848J1P9</accession>
<evidence type="ECO:0000256" key="1">
    <source>
        <dbReference type="SAM" id="MobiDB-lite"/>
    </source>
</evidence>
<comment type="caution">
    <text evidence="3">The sequence shown here is derived from an EMBL/GenBank/DDBJ whole genome shotgun (WGS) entry which is preliminary data.</text>
</comment>
<sequence>MQQKALITIIFLTFLAFNINAQSSGNSRDPKPKEISDEEAIKIFMATRKSESRLMASEKCQGPNETINAYYDRLISEHHIRIQQNIEQKKITEKLKEQPKYSDPSYFGHDNKPKKRKRGKRRYCIECGIIH</sequence>
<evidence type="ECO:0000313" key="3">
    <source>
        <dbReference type="EMBL" id="NMM49726.1"/>
    </source>
</evidence>
<feature type="signal peptide" evidence="2">
    <location>
        <begin position="1"/>
        <end position="21"/>
    </location>
</feature>
<feature type="region of interest" description="Disordered" evidence="1">
    <location>
        <begin position="93"/>
        <end position="118"/>
    </location>
</feature>